<dbReference type="InterPro" id="IPR000595">
    <property type="entry name" value="cNMP-bd_dom"/>
</dbReference>
<dbReference type="EMBL" id="HBIU01032067">
    <property type="protein sequence ID" value="CAE0636045.1"/>
    <property type="molecule type" value="Transcribed_RNA"/>
</dbReference>
<feature type="region of interest" description="Disordered" evidence="2">
    <location>
        <begin position="281"/>
        <end position="301"/>
    </location>
</feature>
<proteinExistence type="predicted"/>
<keyword evidence="1" id="KW-0407">Ion channel</keyword>
<evidence type="ECO:0000313" key="4">
    <source>
        <dbReference type="EMBL" id="CAE0636045.1"/>
    </source>
</evidence>
<feature type="compositionally biased region" description="Basic residues" evidence="2">
    <location>
        <begin position="281"/>
        <end position="291"/>
    </location>
</feature>
<dbReference type="GO" id="GO:0044877">
    <property type="term" value="F:protein-containing complex binding"/>
    <property type="evidence" value="ECO:0007669"/>
    <property type="project" value="TreeGrafter"/>
</dbReference>
<dbReference type="PROSITE" id="PS50042">
    <property type="entry name" value="CNMP_BINDING_3"/>
    <property type="match status" value="1"/>
</dbReference>
<gene>
    <name evidence="4" type="ORF">HAKA00212_LOCUS14805</name>
</gene>
<sequence>MKVTPALRKRILGYFEYVWEIGSSSYNHQVYERLPPKLGLELRLNLKREFVRGCPLLAVFTGPAVVALVESMEAIIVLPNDPIVQQGQNVTQLFLINRGRCTVSHMSNGSFALTGSTKGKANPLTSNNTKRRLRRRFSNSTRLASAEEVHYTQSFISKSGKFAGSSRNNSVNGDSSGILHVLKTLHCGAHFGDHQVLGLEELSSVSIVSDGFGEIQVVPGEVLVNVLGDDPLLKATVRRISQSTLEAQQRLLRNLSNAKLVLHHLSERKTQNPLKRMASMHHSMKTGRRRGNGALHKNGERRSKRWSILGNTAKITASDVDRIRKSQVAALDKLFHHRVTLNPHFVPVFRHRHDDALKEEISYHIAEGPSRAPSPAASRKLSRAATPYIAVNGSSLSLLSDSIHEEEETKKSGQTRRLLLQEATSMSP</sequence>
<evidence type="ECO:0000259" key="3">
    <source>
        <dbReference type="PROSITE" id="PS50042"/>
    </source>
</evidence>
<feature type="domain" description="Cyclic nucleotide-binding" evidence="3">
    <location>
        <begin position="56"/>
        <end position="103"/>
    </location>
</feature>
<evidence type="ECO:0000256" key="2">
    <source>
        <dbReference type="SAM" id="MobiDB-lite"/>
    </source>
</evidence>
<protein>
    <recommendedName>
        <fullName evidence="3">Cyclic nucleotide-binding domain-containing protein</fullName>
    </recommendedName>
</protein>
<feature type="region of interest" description="Disordered" evidence="2">
    <location>
        <begin position="402"/>
        <end position="428"/>
    </location>
</feature>
<dbReference type="InterPro" id="IPR050866">
    <property type="entry name" value="CNG_cation_channel"/>
</dbReference>
<dbReference type="InterPro" id="IPR018490">
    <property type="entry name" value="cNMP-bd_dom_sf"/>
</dbReference>
<name>A0A7S3XYQ8_HETAK</name>
<dbReference type="PANTHER" id="PTHR45638:SF11">
    <property type="entry name" value="CYCLIC NUCLEOTIDE-GATED CATION CHANNEL SUBUNIT A"/>
    <property type="match status" value="1"/>
</dbReference>
<keyword evidence="1" id="KW-0813">Transport</keyword>
<organism evidence="4">
    <name type="scientific">Heterosigma akashiwo</name>
    <name type="common">Chromophytic alga</name>
    <name type="synonym">Heterosigma carterae</name>
    <dbReference type="NCBI Taxonomy" id="2829"/>
    <lineage>
        <taxon>Eukaryota</taxon>
        <taxon>Sar</taxon>
        <taxon>Stramenopiles</taxon>
        <taxon>Ochrophyta</taxon>
        <taxon>Raphidophyceae</taxon>
        <taxon>Chattonellales</taxon>
        <taxon>Chattonellaceae</taxon>
        <taxon>Heterosigma</taxon>
    </lineage>
</organism>
<keyword evidence="1" id="KW-1071">Ligand-gated ion channel</keyword>
<reference evidence="4" key="1">
    <citation type="submission" date="2021-01" db="EMBL/GenBank/DDBJ databases">
        <authorList>
            <person name="Corre E."/>
            <person name="Pelletier E."/>
            <person name="Niang G."/>
            <person name="Scheremetjew M."/>
            <person name="Finn R."/>
            <person name="Kale V."/>
            <person name="Holt S."/>
            <person name="Cochrane G."/>
            <person name="Meng A."/>
            <person name="Brown T."/>
            <person name="Cohen L."/>
        </authorList>
    </citation>
    <scope>NUCLEOTIDE SEQUENCE</scope>
    <source>
        <strain evidence="4">CCMP3107</strain>
    </source>
</reference>
<dbReference type="PANTHER" id="PTHR45638">
    <property type="entry name" value="CYCLIC NUCLEOTIDE-GATED CATION CHANNEL SUBUNIT A"/>
    <property type="match status" value="1"/>
</dbReference>
<keyword evidence="1" id="KW-0406">Ion transport</keyword>
<dbReference type="SUPFAM" id="SSF51206">
    <property type="entry name" value="cAMP-binding domain-like"/>
    <property type="match status" value="1"/>
</dbReference>
<dbReference type="GO" id="GO:0005221">
    <property type="term" value="F:intracellularly cyclic nucleotide-activated monoatomic cation channel activity"/>
    <property type="evidence" value="ECO:0007669"/>
    <property type="project" value="InterPro"/>
</dbReference>
<dbReference type="Gene3D" id="2.60.120.10">
    <property type="entry name" value="Jelly Rolls"/>
    <property type="match status" value="1"/>
</dbReference>
<dbReference type="AlphaFoldDB" id="A0A7S3XYQ8"/>
<accession>A0A7S3XYQ8</accession>
<evidence type="ECO:0000256" key="1">
    <source>
        <dbReference type="ARBA" id="ARBA00023286"/>
    </source>
</evidence>
<dbReference type="InterPro" id="IPR014710">
    <property type="entry name" value="RmlC-like_jellyroll"/>
</dbReference>